<dbReference type="Pfam" id="PF01627">
    <property type="entry name" value="Hpt"/>
    <property type="match status" value="1"/>
</dbReference>
<dbReference type="InterPro" id="IPR008207">
    <property type="entry name" value="Sig_transdc_His_kin_Hpt_dom"/>
</dbReference>
<evidence type="ECO:0000313" key="4">
    <source>
        <dbReference type="Proteomes" id="UP000809621"/>
    </source>
</evidence>
<evidence type="ECO:0000256" key="1">
    <source>
        <dbReference type="ARBA" id="ARBA00023012"/>
    </source>
</evidence>
<evidence type="ECO:0000313" key="3">
    <source>
        <dbReference type="EMBL" id="MBM7036720.1"/>
    </source>
</evidence>
<proteinExistence type="predicted"/>
<reference evidence="3 4" key="1">
    <citation type="submission" date="2021-02" db="EMBL/GenBank/DDBJ databases">
        <authorList>
            <person name="Park J.-S."/>
        </authorList>
    </citation>
    <scope>NUCLEOTIDE SEQUENCE [LARGE SCALE GENOMIC DNA]</scope>
    <source>
        <strain evidence="3 4">188UL20-2</strain>
    </source>
</reference>
<keyword evidence="1" id="KW-0902">Two-component regulatory system</keyword>
<gene>
    <name evidence="3" type="ORF">JQC93_09910</name>
</gene>
<feature type="domain" description="HPt" evidence="2">
    <location>
        <begin position="29"/>
        <end position="103"/>
    </location>
</feature>
<dbReference type="InterPro" id="IPR036641">
    <property type="entry name" value="HPT_dom_sf"/>
</dbReference>
<protein>
    <submittedName>
        <fullName evidence="3">Hpt domain-containing protein</fullName>
    </submittedName>
</protein>
<sequence length="114" mass="12606">MSEQTVLILNPKALDKMKSDVGEAHLPVLLGCFIGELEDYIVRLKASEQLEKHCADISHSLKSSAASFGADALLQVAIQIDTAVKRNQTICSQETKNQLIASLELTLEEYQRYS</sequence>
<organism evidence="3 4">
    <name type="scientific">Vibrio ulleungensis</name>
    <dbReference type="NCBI Taxonomy" id="2807619"/>
    <lineage>
        <taxon>Bacteria</taxon>
        <taxon>Pseudomonadati</taxon>
        <taxon>Pseudomonadota</taxon>
        <taxon>Gammaproteobacteria</taxon>
        <taxon>Vibrionales</taxon>
        <taxon>Vibrionaceae</taxon>
        <taxon>Vibrio</taxon>
    </lineage>
</organism>
<accession>A0ABS2HGS9</accession>
<dbReference type="Proteomes" id="UP000809621">
    <property type="component" value="Unassembled WGS sequence"/>
</dbReference>
<dbReference type="Gene3D" id="1.20.120.160">
    <property type="entry name" value="HPT domain"/>
    <property type="match status" value="1"/>
</dbReference>
<dbReference type="RefSeq" id="WP_205158282.1">
    <property type="nucleotide sequence ID" value="NZ_JAFEUM010000003.1"/>
</dbReference>
<comment type="caution">
    <text evidence="3">The sequence shown here is derived from an EMBL/GenBank/DDBJ whole genome shotgun (WGS) entry which is preliminary data.</text>
</comment>
<dbReference type="EMBL" id="JAFEUM010000003">
    <property type="protein sequence ID" value="MBM7036720.1"/>
    <property type="molecule type" value="Genomic_DNA"/>
</dbReference>
<name>A0ABS2HGS9_9VIBR</name>
<dbReference type="SUPFAM" id="SSF47226">
    <property type="entry name" value="Histidine-containing phosphotransfer domain, HPT domain"/>
    <property type="match status" value="1"/>
</dbReference>
<evidence type="ECO:0000259" key="2">
    <source>
        <dbReference type="Pfam" id="PF01627"/>
    </source>
</evidence>
<keyword evidence="4" id="KW-1185">Reference proteome</keyword>